<dbReference type="Proteomes" id="UP000054342">
    <property type="component" value="Unassembled WGS sequence"/>
</dbReference>
<sequence length="575" mass="62192">MSDDTNGVAVGSPEHYAIGISFGNSYSSIAHISGEGKVEVIANEEGDRQIPSILSYVGGEEFHGTQAKAQLVRNSKNTIAYFRDFIGKDYKSIDPTPCHASAHPLEIDGQITFSVQEKEDEQENKIALPEVAIRHLRRLKNSASDFTGKTVNAAVVAVPTDTSEEQKAALTKAAAAIQVEILQFIPEPIAALQAYDSRSSDAAADKTVVVADFGGNRSDVAVVASRGGMYSILATAHDYELGGAQLDQVLADHFAKEFEKKNKTDPRKNERSLAKLKLESEAVKKALSQSTSAAFSVESLADGVDFRSSINRSRYEILALKTFGRFTRLIEEAIKKADLDVLDVDEVVLSGGTSHTPKIAKNVEAIFPETTQVLAPTTTPSALNPSELSARGAALQASLIQEFDKEDIDQSTHEMVTVTPHLTAAIGYQVTGQPGDSISVIIPPDTAVPARRTKVIEGLEGNVLLRISEGEREIKVTRPEPKEKPETNGTKEDEDEDDSDVDEDDEPEEIREKIYKPKKVLAEFVFRDLKKESKVEVMVNVDAEMSMSITARPVGGKGGVRGEVKAPQVTSNGSA</sequence>
<evidence type="ECO:0000256" key="1">
    <source>
        <dbReference type="ARBA" id="ARBA00022741"/>
    </source>
</evidence>
<keyword evidence="2" id="KW-0067">ATP-binding</keyword>
<accession>A0A0D2BJH2</accession>
<dbReference type="SUPFAM" id="SSF53067">
    <property type="entry name" value="Actin-like ATPase domain"/>
    <property type="match status" value="2"/>
</dbReference>
<dbReference type="CDD" id="cd10232">
    <property type="entry name" value="ASKHA_NBD_HSP70_ScSsz1p-like"/>
    <property type="match status" value="1"/>
</dbReference>
<dbReference type="AlphaFoldDB" id="A0A0D2BJH2"/>
<dbReference type="Gene3D" id="3.90.640.10">
    <property type="entry name" value="Actin, Chain A, domain 4"/>
    <property type="match status" value="1"/>
</dbReference>
<dbReference type="HOGENOM" id="CLU_005965_0_3_1"/>
<dbReference type="InterPro" id="IPR013126">
    <property type="entry name" value="Hsp_70_fam"/>
</dbReference>
<evidence type="ECO:0000313" key="4">
    <source>
        <dbReference type="EMBL" id="KIW52581.1"/>
    </source>
</evidence>
<dbReference type="STRING" id="348802.A0A0D2BJH2"/>
<dbReference type="SUPFAM" id="SSF100920">
    <property type="entry name" value="Heat shock protein 70kD (HSP70), peptide-binding domain"/>
    <property type="match status" value="1"/>
</dbReference>
<dbReference type="FunFam" id="3.30.30.30:FF:000009">
    <property type="entry name" value="Heat shock protein Hsp70"/>
    <property type="match status" value="1"/>
</dbReference>
<dbReference type="GeneID" id="25330119"/>
<evidence type="ECO:0000256" key="3">
    <source>
        <dbReference type="SAM" id="MobiDB-lite"/>
    </source>
</evidence>
<dbReference type="InterPro" id="IPR029047">
    <property type="entry name" value="HSP70_peptide-bd_sf"/>
</dbReference>
<proteinExistence type="predicted"/>
<reference evidence="4 5" key="1">
    <citation type="submission" date="2015-01" db="EMBL/GenBank/DDBJ databases">
        <title>The Genome Sequence of Exophiala xenobiotica CBS118157.</title>
        <authorList>
            <consortium name="The Broad Institute Genomics Platform"/>
            <person name="Cuomo C."/>
            <person name="de Hoog S."/>
            <person name="Gorbushina A."/>
            <person name="Stielow B."/>
            <person name="Teixiera M."/>
            <person name="Abouelleil A."/>
            <person name="Chapman S.B."/>
            <person name="Priest M."/>
            <person name="Young S.K."/>
            <person name="Wortman J."/>
            <person name="Nusbaum C."/>
            <person name="Birren B."/>
        </authorList>
    </citation>
    <scope>NUCLEOTIDE SEQUENCE [LARGE SCALE GENOMIC DNA]</scope>
    <source>
        <strain evidence="4 5">CBS 118157</strain>
    </source>
</reference>
<dbReference type="GO" id="GO:0005634">
    <property type="term" value="C:nucleus"/>
    <property type="evidence" value="ECO:0007669"/>
    <property type="project" value="TreeGrafter"/>
</dbReference>
<gene>
    <name evidence="4" type="ORF">PV05_08211</name>
</gene>
<dbReference type="GO" id="GO:0005829">
    <property type="term" value="C:cytosol"/>
    <property type="evidence" value="ECO:0007669"/>
    <property type="project" value="TreeGrafter"/>
</dbReference>
<dbReference type="Gene3D" id="3.30.420.40">
    <property type="match status" value="2"/>
</dbReference>
<dbReference type="PRINTS" id="PR00301">
    <property type="entry name" value="HEATSHOCK70"/>
</dbReference>
<dbReference type="InterPro" id="IPR043129">
    <property type="entry name" value="ATPase_NBD"/>
</dbReference>
<dbReference type="OrthoDB" id="29851at2759"/>
<feature type="region of interest" description="Disordered" evidence="3">
    <location>
        <begin position="551"/>
        <end position="575"/>
    </location>
</feature>
<dbReference type="Gene3D" id="3.30.30.30">
    <property type="match status" value="1"/>
</dbReference>
<dbReference type="PANTHER" id="PTHR45639">
    <property type="entry name" value="HSC70CB, ISOFORM G-RELATED"/>
    <property type="match status" value="1"/>
</dbReference>
<keyword evidence="1" id="KW-0547">Nucleotide-binding</keyword>
<name>A0A0D2BJH2_9EURO</name>
<dbReference type="RefSeq" id="XP_013313165.1">
    <property type="nucleotide sequence ID" value="XM_013457711.1"/>
</dbReference>
<feature type="compositionally biased region" description="Basic and acidic residues" evidence="3">
    <location>
        <begin position="474"/>
        <end position="491"/>
    </location>
</feature>
<dbReference type="FunFam" id="3.90.640.10:FF:000023">
    <property type="entry name" value="Hsp70 chaperone (BiP)"/>
    <property type="match status" value="1"/>
</dbReference>
<feature type="region of interest" description="Disordered" evidence="3">
    <location>
        <begin position="474"/>
        <end position="513"/>
    </location>
</feature>
<dbReference type="EMBL" id="KN847321">
    <property type="protein sequence ID" value="KIW52581.1"/>
    <property type="molecule type" value="Genomic_DNA"/>
</dbReference>
<dbReference type="Pfam" id="PF00012">
    <property type="entry name" value="HSP70"/>
    <property type="match status" value="1"/>
</dbReference>
<organism evidence="4 5">
    <name type="scientific">Exophiala xenobiotica</name>
    <dbReference type="NCBI Taxonomy" id="348802"/>
    <lineage>
        <taxon>Eukaryota</taxon>
        <taxon>Fungi</taxon>
        <taxon>Dikarya</taxon>
        <taxon>Ascomycota</taxon>
        <taxon>Pezizomycotina</taxon>
        <taxon>Eurotiomycetes</taxon>
        <taxon>Chaetothyriomycetidae</taxon>
        <taxon>Chaetothyriales</taxon>
        <taxon>Herpotrichiellaceae</taxon>
        <taxon>Exophiala</taxon>
    </lineage>
</organism>
<dbReference type="Gene3D" id="2.60.34.10">
    <property type="entry name" value="Substrate Binding Domain Of DNAk, Chain A, domain 1"/>
    <property type="match status" value="1"/>
</dbReference>
<dbReference type="PANTHER" id="PTHR45639:SF32">
    <property type="entry name" value="HEAT SHOCK PROTEIN PDR13"/>
    <property type="match status" value="1"/>
</dbReference>
<evidence type="ECO:0000313" key="5">
    <source>
        <dbReference type="Proteomes" id="UP000054342"/>
    </source>
</evidence>
<dbReference type="GO" id="GO:0005524">
    <property type="term" value="F:ATP binding"/>
    <property type="evidence" value="ECO:0007669"/>
    <property type="project" value="UniProtKB-KW"/>
</dbReference>
<evidence type="ECO:0000256" key="2">
    <source>
        <dbReference type="ARBA" id="ARBA00022840"/>
    </source>
</evidence>
<feature type="compositionally biased region" description="Acidic residues" evidence="3">
    <location>
        <begin position="492"/>
        <end position="509"/>
    </location>
</feature>
<keyword evidence="5" id="KW-1185">Reference proteome</keyword>
<dbReference type="GO" id="GO:0140662">
    <property type="term" value="F:ATP-dependent protein folding chaperone"/>
    <property type="evidence" value="ECO:0007669"/>
    <property type="project" value="InterPro"/>
</dbReference>
<protein>
    <submittedName>
        <fullName evidence="4">Uncharacterized protein</fullName>
    </submittedName>
</protein>